<feature type="transmembrane region" description="Helical" evidence="11">
    <location>
        <begin position="1932"/>
        <end position="1949"/>
    </location>
</feature>
<keyword evidence="6 11" id="KW-1133">Transmembrane helix</keyword>
<feature type="transmembrane region" description="Helical" evidence="11">
    <location>
        <begin position="919"/>
        <end position="940"/>
    </location>
</feature>
<feature type="transmembrane region" description="Helical" evidence="11">
    <location>
        <begin position="1891"/>
        <end position="1912"/>
    </location>
</feature>
<dbReference type="PANTHER" id="PTHR47049">
    <property type="entry name" value="PIEZO-TYPE MECHANOSENSITIVE ION CHANNEL HOMOLOG"/>
    <property type="match status" value="1"/>
</dbReference>
<dbReference type="InterPro" id="IPR056769">
    <property type="entry name" value="Piezo_TM1-24"/>
</dbReference>
<feature type="domain" description="Piezo transmembrane helical unit" evidence="14">
    <location>
        <begin position="1595"/>
        <end position="1714"/>
    </location>
</feature>
<keyword evidence="8 11" id="KW-0472">Membrane</keyword>
<feature type="compositionally biased region" description="Low complexity" evidence="10">
    <location>
        <begin position="328"/>
        <end position="341"/>
    </location>
</feature>
<evidence type="ECO:0000256" key="11">
    <source>
        <dbReference type="SAM" id="Phobius"/>
    </source>
</evidence>
<feature type="transmembrane region" description="Helical" evidence="11">
    <location>
        <begin position="661"/>
        <end position="682"/>
    </location>
</feature>
<dbReference type="GO" id="GO:0005886">
    <property type="term" value="C:plasma membrane"/>
    <property type="evidence" value="ECO:0007669"/>
    <property type="project" value="UniProtKB-SubCell"/>
</dbReference>
<dbReference type="Pfam" id="PF15917">
    <property type="entry name" value="Piezo_TM25-28"/>
    <property type="match status" value="1"/>
</dbReference>
<feature type="transmembrane region" description="Helical" evidence="11">
    <location>
        <begin position="1961"/>
        <end position="1984"/>
    </location>
</feature>
<keyword evidence="5 11" id="KW-0812">Transmembrane</keyword>
<feature type="transmembrane region" description="Helical" evidence="11">
    <location>
        <begin position="1996"/>
        <end position="2017"/>
    </location>
</feature>
<keyword evidence="9" id="KW-0407">Ion channel</keyword>
<feature type="transmembrane region" description="Helical" evidence="11">
    <location>
        <begin position="192"/>
        <end position="209"/>
    </location>
</feature>
<evidence type="ECO:0000259" key="16">
    <source>
        <dbReference type="Pfam" id="PF24874"/>
    </source>
</evidence>
<evidence type="ECO:0000256" key="7">
    <source>
        <dbReference type="ARBA" id="ARBA00023065"/>
    </source>
</evidence>
<feature type="transmembrane region" description="Helical" evidence="11">
    <location>
        <begin position="164"/>
        <end position="186"/>
    </location>
</feature>
<feature type="transmembrane region" description="Helical" evidence="11">
    <location>
        <begin position="1639"/>
        <end position="1659"/>
    </location>
</feature>
<evidence type="ECO:0000313" key="18">
    <source>
        <dbReference type="Proteomes" id="UP001431783"/>
    </source>
</evidence>
<reference evidence="17 18" key="1">
    <citation type="submission" date="2023-03" db="EMBL/GenBank/DDBJ databases">
        <title>Genome insight into feeding habits of ladybird beetles.</title>
        <authorList>
            <person name="Li H.-S."/>
            <person name="Huang Y.-H."/>
            <person name="Pang H."/>
        </authorList>
    </citation>
    <scope>NUCLEOTIDE SEQUENCE [LARGE SCALE GENOMIC DNA]</scope>
    <source>
        <strain evidence="17">SYSU_2023b</strain>
        <tissue evidence="17">Whole body</tissue>
    </source>
</reference>
<feature type="transmembrane region" description="Helical" evidence="11">
    <location>
        <begin position="216"/>
        <end position="237"/>
    </location>
</feature>
<evidence type="ECO:0000313" key="17">
    <source>
        <dbReference type="EMBL" id="KAK9887388.1"/>
    </source>
</evidence>
<feature type="transmembrane region" description="Helical" evidence="11">
    <location>
        <begin position="1689"/>
        <end position="1707"/>
    </location>
</feature>
<comment type="caution">
    <text evidence="17">The sequence shown here is derived from an EMBL/GenBank/DDBJ whole genome shotgun (WGS) entry which is preliminary data.</text>
</comment>
<name>A0AAW1V3L4_9CUCU</name>
<feature type="transmembrane region" description="Helical" evidence="11">
    <location>
        <begin position="13"/>
        <end position="37"/>
    </location>
</feature>
<evidence type="ECO:0000256" key="4">
    <source>
        <dbReference type="ARBA" id="ARBA00022475"/>
    </source>
</evidence>
<evidence type="ECO:0000256" key="8">
    <source>
        <dbReference type="ARBA" id="ARBA00023136"/>
    </source>
</evidence>
<evidence type="ECO:0000259" key="14">
    <source>
        <dbReference type="Pfam" id="PF23188"/>
    </source>
</evidence>
<dbReference type="GO" id="GO:0008381">
    <property type="term" value="F:mechanosensitive monoatomic ion channel activity"/>
    <property type="evidence" value="ECO:0007669"/>
    <property type="project" value="InterPro"/>
</dbReference>
<feature type="transmembrane region" description="Helical" evidence="11">
    <location>
        <begin position="771"/>
        <end position="791"/>
    </location>
</feature>
<sequence>MTRSLLCFAVFRIAFPIIITICALLRPSVLSGIYLMFLYYHPYVPLPTTATLAGRTGIYLKCMMLVSGLTTLSQLAFQIFLLVETPYGDILQNCATLERILRTIGYVKLNKLPPKDVLEWTYPEPLMLLSSIATYWFCKKLVYENPNDLESMRSVPKRNNDDKYLALLTSIGRYGVLVTMCFAAIIRPSVFGGLYFIIFLSSVTWWSCYRKLERKFAILLRCIMVVALLHMTLLYVYQIQWPQDFLPPENLISRLFGLVTFFSYDCTHPRKVEWVENTWDIYAYPIALYQFYILCIYESRLLMKPQVAKGRRSTVEQSEHTPLMKGVSPSRKYGSSGRKSSLMQDSVGSVTVPSDAVEDIPMDRLDIPEEGYNPTFCENVMYVLEAILQVIIKSSYIGTNIIMMTWSITYLSWITFVLLLWANLIWLIPNQRKAMLRSSPFLLLYAWFLLISAYVFCMDLTNEELPSSIQNVNLAQIGFVKITKLPFTSLAVKCLFTAMFCITLRQYMQERVAERQNSALADMVAPLQVTVDAAAGVEKEPETTTLDNIGKWFRTFMASIWIWIVAITLFCVSITGQRMTGFRIVYMGLFLIFVVTFQLSYRFWKKIIYGFWLIVIVYSMLMLILVYTYQFDHFPDYWSSLGLPLEQQEDLGLERYETTQLFVRLVTPTFFIIITVIQLHYFHDDFMNIYEESSNEIKTTNEVQDDESEKRRDGTISSVKFNVSDLDSNSLRESRRTRILKAIKYYWNLLFLFLEIHMVKFVLFIGILACLIQPCAMDFFVVLLLILGTVLGKRMVRFAIYSCSVFFSALLLARMVYQIKYFRASDWEFNCSNDNGTNRTVNDAEWLGFSKVDENKSLMYFIRWDIIYIIVTTLWTTVNIRQMNLRSKMGIPHARVEVMFPSITRADADKDLSNFFKYLLNYGFYKFGVELCLFMTVALIGFRMDLYALLYALWLCGLLTMRRETMSNIWNVFIFFIASLIPFQYCMVIGLPPSLCIIFPWDTNDILKKFQEWAFLIDTFNVLPAKKLICDYILLLLVSRQAIGFKKEVQQRTMGLAYPGGSNDVIIQHSEDPNFENPVPDFITFCRSYLDVFKRAVLLSMLWLTLAVLFLAGTNRVNIFSIGYLIGAFVFLWTGTDMYLWPIPKILKRWNFLLTYNVCVITIKAGLQIVGCLFMEELTDSVCWPVQLFAIGCVNKFEKNSHLISDNIDAKCVVPREYIGLVWDGLSFACLIIQRRIFHSYNFFHMIDEAKASTILASRGAELIEELRIKRMREQEENERVVLEKIKSKMDRIKASQQKIQGAIFREPKTHHLAIRSGDYYMFDDLHVEDLDPLDALPTTSLADDKHDDEEEEEYEGGYTVGEFLSTAMKTNIGSTVRRASLSAEQAKRRSSVKSRIQLTESVSRIDVKSVKIQDIPMASTSRDEGMSEFIEPDEDSTEDTQVTIWQKIKDVLVFVYIFLDSIMISATKFLNSYTRDYRYVFKVLRREKKNLKEYTNYSVGKRVGRSQIWEPDGSFHQFIGIYRSTSLPHLDTKQTTSSASDTKALASEIPQSSDLGSKSISLFKILEEEEAEMSSYDQPTMLKFLLALWYIVTSKSELMCYLIIFLNQIHSATFLSLALPLMVFLWGTLTMPRPTKTFWVSIIAYTEVIVLIKCMFQFDIIPWNRKSEVVNGPLYPPRIIGIERKHNYALWDLLLLLVVFFHRFMLKSMGLWQGTTPNQKTVPGFYKIDESGNLSHFEHNRKLSRQETRSLSSLNKRFRTLLSQTTITGGSIKSDVDSFHRRGTFLHRLFNNFRMFGYTPDTSVYHDYETAQDQGYVDENGLMREESSESKVELPDDEELNSIIKITTHKIDPVDNLTETLKLAAKEYIDTFRSFFTQLIQPTSRIAADVYSYMFLCDFFNFFVLLLGYTSFGANQGDGGGVTSYLEDNKIPVLFLLMLIIQFMLIIIDRGIYLRKNLVLKIIFQYFLVIFLHIWLFVLYPTITERSFNSVIPPQMYYMIKCFYLLLSAYQIRCGYPTRILGNFLCKGYNYVNMGLFRVFLAVPFLFELRTAMDWMWTDTSMTFFDWVKMEDIFAHIFVLKCQRYLESEYPQPRGEKKRNLVKYIMGGGILLFIIGIIWFPLVFFSLGNAVGKPNIPFDVTMDLRIGPYDPVYQMSAQDNNIYQFHTSDYYDMLNTYDTKRNALTFITNYEAADIAAVKLSSDSSNVWTISPPDRIRMIEEVKSNNSLLISLNYKVSHKTSKSEDSGIISSSVRINLKAFGSDGQRNPARTNLSLMLEDKIGNATTPVLLKEILPKFLKVTNNGVVKPVGNLMNHITQDDNANFFRNVTLNLHHNPDLGPQSDWWKMNESCNDKNYHRILSHLPYQDCDSIVIYIFNDKIFPAGLSILTSGGIIGLYTTFVLLIFHYTRGYFMGQCFKIMYEDLPYIDRILQLLYDIYLVRESNEFVLEEDLFAKLIFLFRSPETLIKWTRPAEEGSIEEEDND</sequence>
<feature type="transmembrane region" description="Helical" evidence="11">
    <location>
        <begin position="2029"/>
        <end position="2048"/>
    </location>
</feature>
<proteinExistence type="inferred from homology"/>
<evidence type="ECO:0000256" key="3">
    <source>
        <dbReference type="ARBA" id="ARBA00022448"/>
    </source>
</evidence>
<evidence type="ECO:0000256" key="9">
    <source>
        <dbReference type="ARBA" id="ARBA00023303"/>
    </source>
</evidence>
<evidence type="ECO:0000256" key="1">
    <source>
        <dbReference type="ARBA" id="ARBA00004651"/>
    </source>
</evidence>
<evidence type="ECO:0000259" key="15">
    <source>
        <dbReference type="Pfam" id="PF24871"/>
    </source>
</evidence>
<keyword evidence="18" id="KW-1185">Reference proteome</keyword>
<dbReference type="Pfam" id="PF12166">
    <property type="entry name" value="Piezo_cap"/>
    <property type="match status" value="1"/>
</dbReference>
<feature type="domain" description="Piezo non-specific cation channel cap" evidence="12">
    <location>
        <begin position="2165"/>
        <end position="2473"/>
    </location>
</feature>
<dbReference type="InterPro" id="IPR031805">
    <property type="entry name" value="Piezo_TM25-28"/>
</dbReference>
<evidence type="ECO:0008006" key="19">
    <source>
        <dbReference type="Google" id="ProtNLM"/>
    </source>
</evidence>
<feature type="transmembrane region" description="Helical" evidence="11">
    <location>
        <begin position="1119"/>
        <end position="1140"/>
    </location>
</feature>
<feature type="transmembrane region" description="Helical" evidence="11">
    <location>
        <begin position="490"/>
        <end position="508"/>
    </location>
</feature>
<feature type="transmembrane region" description="Helical" evidence="11">
    <location>
        <begin position="1096"/>
        <end position="1113"/>
    </location>
</feature>
<feature type="domain" description="Piezo TM25-28" evidence="13">
    <location>
        <begin position="1075"/>
        <end position="1303"/>
    </location>
</feature>
<keyword evidence="3" id="KW-0813">Transport</keyword>
<dbReference type="PANTHER" id="PTHR47049:SF2">
    <property type="entry name" value="PIEZO-TYPE MECHANOSENSITIVE ION CHANNEL HOMOLOG"/>
    <property type="match status" value="1"/>
</dbReference>
<comment type="similarity">
    <text evidence="2">Belongs to the PIEZO (TC 1.A.75) family.</text>
</comment>
<dbReference type="EMBL" id="JARQZJ010000109">
    <property type="protein sequence ID" value="KAK9887388.1"/>
    <property type="molecule type" value="Genomic_DNA"/>
</dbReference>
<comment type="subcellular location">
    <subcellularLocation>
        <location evidence="1">Cell membrane</location>
        <topology evidence="1">Multi-pass membrane protein</topology>
    </subcellularLocation>
</comment>
<evidence type="ECO:0000256" key="10">
    <source>
        <dbReference type="SAM" id="MobiDB-lite"/>
    </source>
</evidence>
<protein>
    <recommendedName>
        <fullName evidence="19">Piezo-type mechanosensitive ion channel component</fullName>
    </recommendedName>
</protein>
<feature type="transmembrane region" description="Helical" evidence="11">
    <location>
        <begin position="798"/>
        <end position="817"/>
    </location>
</feature>
<feature type="transmembrane region" description="Helical" evidence="11">
    <location>
        <begin position="281"/>
        <end position="303"/>
    </location>
</feature>
<evidence type="ECO:0000256" key="5">
    <source>
        <dbReference type="ARBA" id="ARBA00022692"/>
    </source>
</evidence>
<dbReference type="Pfam" id="PF24874">
    <property type="entry name" value="Piezo_THU9_anchor"/>
    <property type="match status" value="1"/>
</dbReference>
<evidence type="ECO:0000259" key="13">
    <source>
        <dbReference type="Pfam" id="PF15917"/>
    </source>
</evidence>
<feature type="transmembrane region" description="Helical" evidence="11">
    <location>
        <begin position="608"/>
        <end position="629"/>
    </location>
</feature>
<dbReference type="Pfam" id="PF24871">
    <property type="entry name" value="Piezo_TM1-24"/>
    <property type="match status" value="1"/>
</dbReference>
<feature type="transmembrane region" description="Helical" evidence="11">
    <location>
        <begin position="410"/>
        <end position="429"/>
    </location>
</feature>
<dbReference type="Proteomes" id="UP001431783">
    <property type="component" value="Unassembled WGS sequence"/>
</dbReference>
<organism evidence="17 18">
    <name type="scientific">Henosepilachna vigintioctopunctata</name>
    <dbReference type="NCBI Taxonomy" id="420089"/>
    <lineage>
        <taxon>Eukaryota</taxon>
        <taxon>Metazoa</taxon>
        <taxon>Ecdysozoa</taxon>
        <taxon>Arthropoda</taxon>
        <taxon>Hexapoda</taxon>
        <taxon>Insecta</taxon>
        <taxon>Pterygota</taxon>
        <taxon>Neoptera</taxon>
        <taxon>Endopterygota</taxon>
        <taxon>Coleoptera</taxon>
        <taxon>Polyphaga</taxon>
        <taxon>Cucujiformia</taxon>
        <taxon>Coccinelloidea</taxon>
        <taxon>Coccinellidae</taxon>
        <taxon>Epilachninae</taxon>
        <taxon>Epilachnini</taxon>
        <taxon>Henosepilachna</taxon>
    </lineage>
</organism>
<feature type="transmembrane region" description="Helical" evidence="11">
    <location>
        <begin position="382"/>
        <end position="404"/>
    </location>
</feature>
<dbReference type="InterPro" id="IPR056768">
    <property type="entry name" value="THU_Piezo"/>
</dbReference>
<feature type="transmembrane region" description="Helical" evidence="11">
    <location>
        <begin position="581"/>
        <end position="601"/>
    </location>
</feature>
<accession>A0AAW1V3L4</accession>
<feature type="domain" description="Piezo TM1-24" evidence="15">
    <location>
        <begin position="26"/>
        <end position="688"/>
    </location>
</feature>
<evidence type="ECO:0000259" key="12">
    <source>
        <dbReference type="Pfam" id="PF12166"/>
    </source>
</evidence>
<keyword evidence="7" id="KW-0406">Ion transport</keyword>
<dbReference type="Pfam" id="PF23188">
    <property type="entry name" value="THU_Piezo1"/>
    <property type="match status" value="1"/>
</dbReference>
<feature type="transmembrane region" description="Helical" evidence="11">
    <location>
        <begin position="556"/>
        <end position="575"/>
    </location>
</feature>
<dbReference type="InterPro" id="IPR027272">
    <property type="entry name" value="Piezo"/>
</dbReference>
<dbReference type="InterPro" id="IPR056770">
    <property type="entry name" value="Piezo_THU9_anchor"/>
</dbReference>
<feature type="transmembrane region" description="Helical" evidence="11">
    <location>
        <begin position="973"/>
        <end position="1001"/>
    </location>
</feature>
<feature type="transmembrane region" description="Helical" evidence="11">
    <location>
        <begin position="1613"/>
        <end position="1632"/>
    </location>
</feature>
<feature type="transmembrane region" description="Helical" evidence="11">
    <location>
        <begin position="2381"/>
        <end position="2406"/>
    </location>
</feature>
<feature type="transmembrane region" description="Helical" evidence="11">
    <location>
        <begin position="861"/>
        <end position="880"/>
    </location>
</feature>
<feature type="region of interest" description="Disordered" evidence="10">
    <location>
        <begin position="313"/>
        <end position="342"/>
    </location>
</feature>
<feature type="transmembrane region" description="Helical" evidence="11">
    <location>
        <begin position="946"/>
        <end position="961"/>
    </location>
</feature>
<dbReference type="InterPro" id="IPR031334">
    <property type="entry name" value="Piezo_cap_dom"/>
</dbReference>
<gene>
    <name evidence="17" type="ORF">WA026_022326</name>
</gene>
<feature type="transmembrane region" description="Helical" evidence="11">
    <location>
        <begin position="745"/>
        <end position="765"/>
    </location>
</feature>
<feature type="transmembrane region" description="Helical" evidence="11">
    <location>
        <begin position="441"/>
        <end position="461"/>
    </location>
</feature>
<evidence type="ECO:0000256" key="6">
    <source>
        <dbReference type="ARBA" id="ARBA00022989"/>
    </source>
</evidence>
<feature type="transmembrane region" description="Helical" evidence="11">
    <location>
        <begin position="2068"/>
        <end position="2084"/>
    </location>
</feature>
<evidence type="ECO:0000256" key="2">
    <source>
        <dbReference type="ARBA" id="ARBA00007821"/>
    </source>
</evidence>
<keyword evidence="4" id="KW-1003">Cell membrane</keyword>
<feature type="domain" description="Piezo THU9 and anchor" evidence="16">
    <location>
        <begin position="1890"/>
        <end position="2127"/>
    </location>
</feature>
<feature type="transmembrane region" description="Helical" evidence="11">
    <location>
        <begin position="2105"/>
        <end position="2128"/>
    </location>
</feature>